<evidence type="ECO:0000256" key="5">
    <source>
        <dbReference type="ARBA" id="ARBA00022857"/>
    </source>
</evidence>
<dbReference type="PANTHER" id="PTHR48069:SF3">
    <property type="entry name" value="DIHYDROFOLATE REDUCTASE"/>
    <property type="match status" value="1"/>
</dbReference>
<dbReference type="InterPro" id="IPR012259">
    <property type="entry name" value="DHFR"/>
</dbReference>
<evidence type="ECO:0000313" key="10">
    <source>
        <dbReference type="EMBL" id="KIV95122.1"/>
    </source>
</evidence>
<evidence type="ECO:0000256" key="1">
    <source>
        <dbReference type="ARBA" id="ARBA00004903"/>
    </source>
</evidence>
<feature type="region of interest" description="Disordered" evidence="8">
    <location>
        <begin position="369"/>
        <end position="408"/>
    </location>
</feature>
<dbReference type="CDD" id="cd00209">
    <property type="entry name" value="DHFR"/>
    <property type="match status" value="1"/>
</dbReference>
<keyword evidence="5" id="KW-0521">NADP</keyword>
<dbReference type="InterPro" id="IPR024072">
    <property type="entry name" value="DHFR-like_dom_sf"/>
</dbReference>
<dbReference type="GO" id="GO:0004146">
    <property type="term" value="F:dihydrofolate reductase activity"/>
    <property type="evidence" value="ECO:0007669"/>
    <property type="project" value="UniProtKB-EC"/>
</dbReference>
<comment type="pathway">
    <text evidence="1">Cofactor biosynthesis; tetrahydrofolate biosynthesis; 5,6,7,8-tetrahydrofolate from 7,8-dihydrofolate: step 1/1.</text>
</comment>
<dbReference type="GeneID" id="27320654"/>
<dbReference type="GO" id="GO:0005739">
    <property type="term" value="C:mitochondrion"/>
    <property type="evidence" value="ECO:0007669"/>
    <property type="project" value="TreeGrafter"/>
</dbReference>
<dbReference type="GO" id="GO:0046452">
    <property type="term" value="P:dihydrofolate metabolic process"/>
    <property type="evidence" value="ECO:0007669"/>
    <property type="project" value="TreeGrafter"/>
</dbReference>
<dbReference type="InterPro" id="IPR001796">
    <property type="entry name" value="DHFR_dom"/>
</dbReference>
<keyword evidence="6" id="KW-0560">Oxidoreductase</keyword>
<dbReference type="OMA" id="NPPMGIG"/>
<dbReference type="Pfam" id="PF00186">
    <property type="entry name" value="DHFR_1"/>
    <property type="match status" value="1"/>
</dbReference>
<feature type="region of interest" description="Disordered" evidence="8">
    <location>
        <begin position="192"/>
        <end position="222"/>
    </location>
</feature>
<evidence type="ECO:0000256" key="3">
    <source>
        <dbReference type="ARBA" id="ARBA00018886"/>
    </source>
</evidence>
<dbReference type="Gene3D" id="3.40.430.10">
    <property type="entry name" value="Dihydrofolate Reductase, subunit A"/>
    <property type="match status" value="1"/>
</dbReference>
<dbReference type="Proteomes" id="UP000054302">
    <property type="component" value="Unassembled WGS sequence"/>
</dbReference>
<dbReference type="HOGENOM" id="CLU_043966_2_0_1"/>
<dbReference type="AlphaFoldDB" id="A0A0D1ZKI1"/>
<feature type="region of interest" description="Disordered" evidence="8">
    <location>
        <begin position="280"/>
        <end position="312"/>
    </location>
</feature>
<name>A0A0D1ZKI1_EXOME</name>
<evidence type="ECO:0000256" key="2">
    <source>
        <dbReference type="ARBA" id="ARBA00012856"/>
    </source>
</evidence>
<gene>
    <name evidence="10" type="ORF">PV10_02809</name>
</gene>
<sequence length="423" mass="45888">MTNDIPTPPSTSLSDPPSPTELPEYVTYRRPSNNPFNYPPPLDELGDAAKMVPTGTSIIKTTMTTIVPVTFHPKPIYVVVATALNPPMGIGIRGGLPWKSIKGDMAFFRNLTSHVPTSKPGSDSDTRSMNALIMGRKTWESIPQKFRPLAGRLNVVVTRTKAKELAGRMLDQLQQSNPSTPWEVRDLILSTTTQTPHDPSTSPTQPPQAAPQVQSTSVLLSPSPANTANTAVLVTTTLHSILTLLSSNEPLVGTNITTHKIFCMGGAELYAQTLALSHGTTLDSTSDHNEPHDAATSTSIRPTSIAGSDANSEADAPAFDIRILQTQVHKLTGDPFEVDTYFPQDLSFSSIHSPWREVSQKTLDSWVDGVTIPAPQPKTSSQPTGHDGGENANPDHEDEDEYDGWVRDETAGVEFRIAGWERR</sequence>
<dbReference type="GO" id="GO:0046655">
    <property type="term" value="P:folic acid metabolic process"/>
    <property type="evidence" value="ECO:0007669"/>
    <property type="project" value="TreeGrafter"/>
</dbReference>
<organism evidence="10 11">
    <name type="scientific">Exophiala mesophila</name>
    <name type="common">Black yeast-like fungus</name>
    <dbReference type="NCBI Taxonomy" id="212818"/>
    <lineage>
        <taxon>Eukaryota</taxon>
        <taxon>Fungi</taxon>
        <taxon>Dikarya</taxon>
        <taxon>Ascomycota</taxon>
        <taxon>Pezizomycotina</taxon>
        <taxon>Eurotiomycetes</taxon>
        <taxon>Chaetothyriomycetidae</taxon>
        <taxon>Chaetothyriales</taxon>
        <taxon>Herpotrichiellaceae</taxon>
        <taxon>Exophiala</taxon>
    </lineage>
</organism>
<evidence type="ECO:0000256" key="6">
    <source>
        <dbReference type="ARBA" id="ARBA00023002"/>
    </source>
</evidence>
<accession>A0A0D1ZKI1</accession>
<dbReference type="PANTHER" id="PTHR48069">
    <property type="entry name" value="DIHYDROFOLATE REDUCTASE"/>
    <property type="match status" value="1"/>
</dbReference>
<dbReference type="GO" id="GO:0050661">
    <property type="term" value="F:NADP binding"/>
    <property type="evidence" value="ECO:0007669"/>
    <property type="project" value="InterPro"/>
</dbReference>
<dbReference type="PROSITE" id="PS00075">
    <property type="entry name" value="DHFR_1"/>
    <property type="match status" value="1"/>
</dbReference>
<dbReference type="InterPro" id="IPR017925">
    <property type="entry name" value="DHFR_CS"/>
</dbReference>
<keyword evidence="4" id="KW-0554">One-carbon metabolism</keyword>
<reference evidence="10 11" key="1">
    <citation type="submission" date="2015-01" db="EMBL/GenBank/DDBJ databases">
        <title>The Genome Sequence of Exophiala mesophila CBS40295.</title>
        <authorList>
            <consortium name="The Broad Institute Genomics Platform"/>
            <person name="Cuomo C."/>
            <person name="de Hoog S."/>
            <person name="Gorbushina A."/>
            <person name="Stielow B."/>
            <person name="Teixiera M."/>
            <person name="Abouelleil A."/>
            <person name="Chapman S.B."/>
            <person name="Priest M."/>
            <person name="Young S.K."/>
            <person name="Wortman J."/>
            <person name="Nusbaum C."/>
            <person name="Birren B."/>
        </authorList>
    </citation>
    <scope>NUCLEOTIDE SEQUENCE [LARGE SCALE GENOMIC DNA]</scope>
    <source>
        <strain evidence="10 11">CBS 40295</strain>
    </source>
</reference>
<comment type="similarity">
    <text evidence="7">Belongs to the dihydrofolate reductase family.</text>
</comment>
<evidence type="ECO:0000259" key="9">
    <source>
        <dbReference type="PROSITE" id="PS51330"/>
    </source>
</evidence>
<dbReference type="PRINTS" id="PR00070">
    <property type="entry name" value="DHFR"/>
</dbReference>
<dbReference type="GO" id="GO:0046654">
    <property type="term" value="P:tetrahydrofolate biosynthetic process"/>
    <property type="evidence" value="ECO:0007669"/>
    <property type="project" value="UniProtKB-UniPathway"/>
</dbReference>
<dbReference type="SUPFAM" id="SSF53597">
    <property type="entry name" value="Dihydrofolate reductase-like"/>
    <property type="match status" value="1"/>
</dbReference>
<feature type="compositionally biased region" description="Polar residues" evidence="8">
    <location>
        <begin position="295"/>
        <end position="311"/>
    </location>
</feature>
<feature type="compositionally biased region" description="Low complexity" evidence="8">
    <location>
        <begin position="192"/>
        <end position="203"/>
    </location>
</feature>
<evidence type="ECO:0000256" key="4">
    <source>
        <dbReference type="ARBA" id="ARBA00022563"/>
    </source>
</evidence>
<dbReference type="UniPathway" id="UPA00077">
    <property type="reaction ID" value="UER00158"/>
</dbReference>
<dbReference type="EC" id="1.5.1.3" evidence="2"/>
<evidence type="ECO:0000256" key="8">
    <source>
        <dbReference type="SAM" id="MobiDB-lite"/>
    </source>
</evidence>
<dbReference type="PROSITE" id="PS51330">
    <property type="entry name" value="DHFR_2"/>
    <property type="match status" value="1"/>
</dbReference>
<evidence type="ECO:0000313" key="11">
    <source>
        <dbReference type="Proteomes" id="UP000054302"/>
    </source>
</evidence>
<dbReference type="EMBL" id="KN847521">
    <property type="protein sequence ID" value="KIV95122.1"/>
    <property type="molecule type" value="Genomic_DNA"/>
</dbReference>
<proteinExistence type="inferred from homology"/>
<protein>
    <recommendedName>
        <fullName evidence="3">Dihydrofolate reductase</fullName>
        <ecNumber evidence="2">1.5.1.3</ecNumber>
    </recommendedName>
</protein>
<evidence type="ECO:0000256" key="7">
    <source>
        <dbReference type="RuleBase" id="RU004474"/>
    </source>
</evidence>
<dbReference type="OrthoDB" id="414698at2759"/>
<dbReference type="STRING" id="212818.A0A0D1ZKI1"/>
<dbReference type="RefSeq" id="XP_016226696.1">
    <property type="nucleotide sequence ID" value="XM_016367178.1"/>
</dbReference>
<dbReference type="GO" id="GO:0006730">
    <property type="term" value="P:one-carbon metabolic process"/>
    <property type="evidence" value="ECO:0007669"/>
    <property type="project" value="UniProtKB-KW"/>
</dbReference>
<dbReference type="VEuPathDB" id="FungiDB:PV10_02809"/>
<feature type="domain" description="DHFR" evidence="9">
    <location>
        <begin position="75"/>
        <end position="422"/>
    </location>
</feature>
<keyword evidence="11" id="KW-1185">Reference proteome</keyword>
<feature type="region of interest" description="Disordered" evidence="8">
    <location>
        <begin position="1"/>
        <end position="22"/>
    </location>
</feature>